<evidence type="ECO:0000313" key="5">
    <source>
        <dbReference type="Proteomes" id="UP000221080"/>
    </source>
</evidence>
<sequence>MERAACTSGKAPSVLKGEHSLFYIYTALSKPLNLPGIYEFIAMGMLNDQVIDYYDSETQAKVPKQDWMREKMPQHYWEKGTQSRKSKEQWFKVNMDILMGRMGHNKSDLHVLQWRHGCVVDEDTDGNIKFVSGVDEYSYDGTEFLSFDEENSRWIAPVPAAVPTKRKWDDVPILNQYTKAYLEKECVDWLTKFMEYGKETLRNKSLPGVHVFVKKTLTSSSKLTLTCLVTDFYPRGVEVRVRKFQQSLPEHLVTSSGIRPNGDGTYQLRKSVEIMEDEQAQYDCFVTHSSINESIVMKLGEHSLFYIYTALSKPLNLPGIYEFIAMGMLNDQVIDYYDSETQAKVPKQDWMREKMPQHYWEKGTQSRKSKEQWFKVNMDILMERMGHNNSDLHVLQWRHGCVVDEDTDGNIKFVSGVDEYSYDGTEFLSFDEKNSRWIAPVPAAEPTKRKWDDVPILNLYTKGYLEKECVDWLKKFMEYGKETLRNKSLPGVHVFVKKTLTSSSKLTLTCLVTDFYPRGVEVRVRKFQKSLPEHLVTSSGIRPNGDGTYQLRKSVEIMEDEQAQYDCFVTHSSISESIVMKLDTRLKPEDLRAVIL</sequence>
<feature type="domain" description="Ig-like" evidence="4">
    <location>
        <begin position="207"/>
        <end position="296"/>
    </location>
</feature>
<dbReference type="InterPro" id="IPR013783">
    <property type="entry name" value="Ig-like_fold"/>
</dbReference>
<proteinExistence type="inferred from homology"/>
<gene>
    <name evidence="6" type="primary">LOC108274837</name>
</gene>
<evidence type="ECO:0000256" key="2">
    <source>
        <dbReference type="ARBA" id="ARBA00023319"/>
    </source>
</evidence>
<dbReference type="PROSITE" id="PS00290">
    <property type="entry name" value="IG_MHC"/>
    <property type="match status" value="1"/>
</dbReference>
<dbReference type="InterPro" id="IPR001039">
    <property type="entry name" value="MHC_I_a_a1/a2"/>
</dbReference>
<reference evidence="5" key="1">
    <citation type="journal article" date="2016" name="Nat. Commun.">
        <title>The channel catfish genome sequence provides insights into the evolution of scale formation in teleosts.</title>
        <authorList>
            <person name="Liu Z."/>
            <person name="Liu S."/>
            <person name="Yao J."/>
            <person name="Bao L."/>
            <person name="Zhang J."/>
            <person name="Li Y."/>
            <person name="Jiang C."/>
            <person name="Sun L."/>
            <person name="Wang R."/>
            <person name="Zhang Y."/>
            <person name="Zhou T."/>
            <person name="Zeng Q."/>
            <person name="Fu Q."/>
            <person name="Gao S."/>
            <person name="Li N."/>
            <person name="Koren S."/>
            <person name="Jiang Y."/>
            <person name="Zimin A."/>
            <person name="Xu P."/>
            <person name="Phillippy A.M."/>
            <person name="Geng X."/>
            <person name="Song L."/>
            <person name="Sun F."/>
            <person name="Li C."/>
            <person name="Wang X."/>
            <person name="Chen A."/>
            <person name="Jin Y."/>
            <person name="Yuan Z."/>
            <person name="Yang Y."/>
            <person name="Tan S."/>
            <person name="Peatman E."/>
            <person name="Lu J."/>
            <person name="Qin Z."/>
            <person name="Dunham R."/>
            <person name="Li Z."/>
            <person name="Sonstegard T."/>
            <person name="Feng J."/>
            <person name="Danzmann R.G."/>
            <person name="Schroeder S."/>
            <person name="Scheffler B."/>
            <person name="Duke M.V."/>
            <person name="Ballard L."/>
            <person name="Kucuktas H."/>
            <person name="Kaltenboeck L."/>
            <person name="Liu H."/>
            <person name="Armbruster J."/>
            <person name="Xie Y."/>
            <person name="Kirby M.L."/>
            <person name="Tian Y."/>
            <person name="Flanagan M.E."/>
            <person name="Mu W."/>
            <person name="Waldbieser G.C."/>
        </authorList>
    </citation>
    <scope>NUCLEOTIDE SEQUENCE [LARGE SCALE GENOMIC DNA]</scope>
    <source>
        <strain evidence="5">SDA103</strain>
    </source>
</reference>
<organism evidence="5 6">
    <name type="scientific">Ictalurus punctatus</name>
    <name type="common">Channel catfish</name>
    <name type="synonym">Silurus punctatus</name>
    <dbReference type="NCBI Taxonomy" id="7998"/>
    <lineage>
        <taxon>Eukaryota</taxon>
        <taxon>Metazoa</taxon>
        <taxon>Chordata</taxon>
        <taxon>Craniata</taxon>
        <taxon>Vertebrata</taxon>
        <taxon>Euteleostomi</taxon>
        <taxon>Actinopterygii</taxon>
        <taxon>Neopterygii</taxon>
        <taxon>Teleostei</taxon>
        <taxon>Ostariophysi</taxon>
        <taxon>Siluriformes</taxon>
        <taxon>Ictaluridae</taxon>
        <taxon>Ictalurus</taxon>
    </lineage>
</organism>
<dbReference type="PANTHER" id="PTHR16675:SF193">
    <property type="entry name" value="LOC571647 PROTEIN-RELATED"/>
    <property type="match status" value="1"/>
</dbReference>
<name>A0A9F7RJU5_ICTPU</name>
<reference evidence="6" key="2">
    <citation type="submission" date="2025-08" db="UniProtKB">
        <authorList>
            <consortium name="RefSeq"/>
        </authorList>
    </citation>
    <scope>IDENTIFICATION</scope>
    <source>
        <tissue evidence="6">Blood</tissue>
    </source>
</reference>
<dbReference type="InterPro" id="IPR003597">
    <property type="entry name" value="Ig_C1-set"/>
</dbReference>
<dbReference type="Proteomes" id="UP000221080">
    <property type="component" value="Chromosome 14"/>
</dbReference>
<accession>A0A9F7RJU5</accession>
<protein>
    <submittedName>
        <fullName evidence="6">Uncharacterized protein LOC108274837 isoform X2</fullName>
    </submittedName>
</protein>
<dbReference type="PRINTS" id="PR01638">
    <property type="entry name" value="MHCCLASSI"/>
</dbReference>
<dbReference type="PANTHER" id="PTHR16675">
    <property type="entry name" value="MHC CLASS I-RELATED"/>
    <property type="match status" value="1"/>
</dbReference>
<dbReference type="AlphaFoldDB" id="A0A9F7RJU5"/>
<evidence type="ECO:0000256" key="3">
    <source>
        <dbReference type="RuleBase" id="RU004439"/>
    </source>
</evidence>
<dbReference type="Gene3D" id="2.60.40.10">
    <property type="entry name" value="Immunoglobulins"/>
    <property type="match status" value="2"/>
</dbReference>
<dbReference type="Pfam" id="PF07654">
    <property type="entry name" value="C1-set"/>
    <property type="match status" value="2"/>
</dbReference>
<dbReference type="FunFam" id="3.30.500.10:FF:000005">
    <property type="entry name" value="MHC class I antigen ZKA transcript variant 1"/>
    <property type="match status" value="2"/>
</dbReference>
<comment type="similarity">
    <text evidence="3">Belongs to the MHC class I family.</text>
</comment>
<keyword evidence="1" id="KW-0325">Glycoprotein</keyword>
<dbReference type="Gene3D" id="3.30.500.10">
    <property type="entry name" value="MHC class I-like antigen recognition-like"/>
    <property type="match status" value="2"/>
</dbReference>
<keyword evidence="2" id="KW-0393">Immunoglobulin domain</keyword>
<dbReference type="GO" id="GO:0009897">
    <property type="term" value="C:external side of plasma membrane"/>
    <property type="evidence" value="ECO:0007669"/>
    <property type="project" value="TreeGrafter"/>
</dbReference>
<dbReference type="SUPFAM" id="SSF54452">
    <property type="entry name" value="MHC antigen-recognition domain"/>
    <property type="match status" value="2"/>
</dbReference>
<feature type="domain" description="Ig-like" evidence="4">
    <location>
        <begin position="490"/>
        <end position="579"/>
    </location>
</feature>
<dbReference type="InterPro" id="IPR011161">
    <property type="entry name" value="MHC_I-like_Ag-recog"/>
</dbReference>
<dbReference type="InterPro" id="IPR003006">
    <property type="entry name" value="Ig/MHC_CS"/>
</dbReference>
<dbReference type="SMART" id="SM00407">
    <property type="entry name" value="IGc1"/>
    <property type="match status" value="2"/>
</dbReference>
<dbReference type="GeneID" id="108274837"/>
<dbReference type="PROSITE" id="PS50835">
    <property type="entry name" value="IG_LIKE"/>
    <property type="match status" value="2"/>
</dbReference>
<dbReference type="SUPFAM" id="SSF48726">
    <property type="entry name" value="Immunoglobulin"/>
    <property type="match status" value="2"/>
</dbReference>
<dbReference type="Pfam" id="PF00129">
    <property type="entry name" value="MHC_I"/>
    <property type="match status" value="2"/>
</dbReference>
<dbReference type="InterPro" id="IPR007110">
    <property type="entry name" value="Ig-like_dom"/>
</dbReference>
<dbReference type="InterPro" id="IPR050208">
    <property type="entry name" value="MHC_class-I_related"/>
</dbReference>
<dbReference type="InterPro" id="IPR037055">
    <property type="entry name" value="MHC_I-like_Ag-recog_sf"/>
</dbReference>
<keyword evidence="5" id="KW-1185">Reference proteome</keyword>
<dbReference type="GO" id="GO:0005615">
    <property type="term" value="C:extracellular space"/>
    <property type="evidence" value="ECO:0007669"/>
    <property type="project" value="TreeGrafter"/>
</dbReference>
<evidence type="ECO:0000256" key="1">
    <source>
        <dbReference type="ARBA" id="ARBA00023180"/>
    </source>
</evidence>
<evidence type="ECO:0000259" key="4">
    <source>
        <dbReference type="PROSITE" id="PS50835"/>
    </source>
</evidence>
<dbReference type="InterPro" id="IPR011162">
    <property type="entry name" value="MHC_I/II-like_Ag-recog"/>
</dbReference>
<dbReference type="RefSeq" id="XP_053541567.1">
    <property type="nucleotide sequence ID" value="XM_053685592.1"/>
</dbReference>
<dbReference type="GO" id="GO:0006955">
    <property type="term" value="P:immune response"/>
    <property type="evidence" value="ECO:0007669"/>
    <property type="project" value="TreeGrafter"/>
</dbReference>
<evidence type="ECO:0000313" key="6">
    <source>
        <dbReference type="RefSeq" id="XP_053541567.1"/>
    </source>
</evidence>
<dbReference type="InterPro" id="IPR036179">
    <property type="entry name" value="Ig-like_dom_sf"/>
</dbReference>